<dbReference type="Gene3D" id="3.90.1570.10">
    <property type="entry name" value="tt1808, chain A"/>
    <property type="match status" value="1"/>
</dbReference>
<accession>A0ABW1CE79</accession>
<keyword evidence="2" id="KW-0378">Hydrolase</keyword>
<dbReference type="RefSeq" id="WP_379513496.1">
    <property type="nucleotide sequence ID" value="NZ_JBHSPA010000011.1"/>
</dbReference>
<dbReference type="InterPro" id="IPR012296">
    <property type="entry name" value="Nuclease_put_TT1808"/>
</dbReference>
<dbReference type="PANTHER" id="PTHR35400">
    <property type="entry name" value="SLR1083 PROTEIN"/>
    <property type="match status" value="1"/>
</dbReference>
<comment type="caution">
    <text evidence="2">The sequence shown here is derived from an EMBL/GenBank/DDBJ whole genome shotgun (WGS) entry which is preliminary data.</text>
</comment>
<reference evidence="3" key="1">
    <citation type="journal article" date="2019" name="Int. J. Syst. Evol. Microbiol.">
        <title>The Global Catalogue of Microorganisms (GCM) 10K type strain sequencing project: providing services to taxonomists for standard genome sequencing and annotation.</title>
        <authorList>
            <consortium name="The Broad Institute Genomics Platform"/>
            <consortium name="The Broad Institute Genome Sequencing Center for Infectious Disease"/>
            <person name="Wu L."/>
            <person name="Ma J."/>
        </authorList>
    </citation>
    <scope>NUCLEOTIDE SEQUENCE [LARGE SCALE GENOMIC DNA]</scope>
    <source>
        <strain evidence="3">CCUG 53903</strain>
    </source>
</reference>
<dbReference type="CDD" id="cd06260">
    <property type="entry name" value="DUF820-like"/>
    <property type="match status" value="1"/>
</dbReference>
<evidence type="ECO:0000313" key="3">
    <source>
        <dbReference type="Proteomes" id="UP001596058"/>
    </source>
</evidence>
<feature type="domain" description="Putative restriction endonuclease" evidence="1">
    <location>
        <begin position="24"/>
        <end position="186"/>
    </location>
</feature>
<gene>
    <name evidence="2" type="ORF">ACFPZ3_08905</name>
</gene>
<organism evidence="2 3">
    <name type="scientific">Nonomuraea insulae</name>
    <dbReference type="NCBI Taxonomy" id="1616787"/>
    <lineage>
        <taxon>Bacteria</taxon>
        <taxon>Bacillati</taxon>
        <taxon>Actinomycetota</taxon>
        <taxon>Actinomycetes</taxon>
        <taxon>Streptosporangiales</taxon>
        <taxon>Streptosporangiaceae</taxon>
        <taxon>Nonomuraea</taxon>
    </lineage>
</organism>
<dbReference type="Pfam" id="PF05685">
    <property type="entry name" value="Uma2"/>
    <property type="match status" value="1"/>
</dbReference>
<keyword evidence="2" id="KW-0540">Nuclease</keyword>
<evidence type="ECO:0000313" key="2">
    <source>
        <dbReference type="EMBL" id="MFC5823966.1"/>
    </source>
</evidence>
<dbReference type="EMBL" id="JBHSPA010000011">
    <property type="protein sequence ID" value="MFC5823966.1"/>
    <property type="molecule type" value="Genomic_DNA"/>
</dbReference>
<dbReference type="InterPro" id="IPR011335">
    <property type="entry name" value="Restrct_endonuc-II-like"/>
</dbReference>
<evidence type="ECO:0000259" key="1">
    <source>
        <dbReference type="Pfam" id="PF05685"/>
    </source>
</evidence>
<dbReference type="SUPFAM" id="SSF52980">
    <property type="entry name" value="Restriction endonuclease-like"/>
    <property type="match status" value="1"/>
</dbReference>
<sequence length="193" mass="21172">MTTLAAIEPTERTVLPGKPPYTIDDLLEFPDDGNRYELCNGSLLVSSAPAILHQVAITNALGILQRAAPRNLLTLTYVNFRVSDKDYYIPDLVVVPRSAALTRGLMFSPRDMLLAGEVVSPSTRKQDKGLKPLAYAEAGVPIYWRLELDEGPTLYVYELNGDSYDPPTAYKAGAVAELTKPFPLSFDPADLLD</sequence>
<keyword evidence="2" id="KW-0255">Endonuclease</keyword>
<dbReference type="PANTHER" id="PTHR35400:SF3">
    <property type="entry name" value="SLL1072 PROTEIN"/>
    <property type="match status" value="1"/>
</dbReference>
<dbReference type="InterPro" id="IPR008538">
    <property type="entry name" value="Uma2"/>
</dbReference>
<dbReference type="GO" id="GO:0004519">
    <property type="term" value="F:endonuclease activity"/>
    <property type="evidence" value="ECO:0007669"/>
    <property type="project" value="UniProtKB-KW"/>
</dbReference>
<dbReference type="Proteomes" id="UP001596058">
    <property type="component" value="Unassembled WGS sequence"/>
</dbReference>
<keyword evidence="3" id="KW-1185">Reference proteome</keyword>
<name>A0ABW1CE79_9ACTN</name>
<proteinExistence type="predicted"/>
<protein>
    <submittedName>
        <fullName evidence="2">Uma2 family endonuclease</fullName>
    </submittedName>
</protein>